<keyword evidence="3 9" id="KW-0812">Transmembrane</keyword>
<dbReference type="GO" id="GO:0140359">
    <property type="term" value="F:ABC-type transporter activity"/>
    <property type="evidence" value="ECO:0007669"/>
    <property type="project" value="InterPro"/>
</dbReference>
<dbReference type="FunFam" id="3.40.50.300:FF:000298">
    <property type="entry name" value="ATP-binding cassette sub-family A member 12"/>
    <property type="match status" value="1"/>
</dbReference>
<feature type="transmembrane region" description="Helical" evidence="9">
    <location>
        <begin position="781"/>
        <end position="802"/>
    </location>
</feature>
<name>A0A164Y4Y8_9CRUS</name>
<feature type="transmembrane region" description="Helical" evidence="9">
    <location>
        <begin position="746"/>
        <end position="775"/>
    </location>
</feature>
<feature type="transmembrane region" description="Helical" evidence="9">
    <location>
        <begin position="46"/>
        <end position="67"/>
    </location>
</feature>
<keyword evidence="7 9" id="KW-1133">Transmembrane helix</keyword>
<feature type="transmembrane region" description="Helical" evidence="9">
    <location>
        <begin position="1868"/>
        <end position="1888"/>
    </location>
</feature>
<dbReference type="Pfam" id="PF12698">
    <property type="entry name" value="ABC2_membrane_3"/>
    <property type="match status" value="2"/>
</dbReference>
<dbReference type="SMART" id="SM00382">
    <property type="entry name" value="AAA"/>
    <property type="match status" value="2"/>
</dbReference>
<gene>
    <name evidence="11" type="ORF">APZ42_019389</name>
</gene>
<evidence type="ECO:0000256" key="4">
    <source>
        <dbReference type="ARBA" id="ARBA00022737"/>
    </source>
</evidence>
<dbReference type="PROSITE" id="PS00211">
    <property type="entry name" value="ABC_TRANSPORTER_1"/>
    <property type="match status" value="1"/>
</dbReference>
<protein>
    <submittedName>
        <fullName evidence="11">ABC protein, subfamily ABCA</fullName>
    </submittedName>
</protein>
<evidence type="ECO:0000256" key="3">
    <source>
        <dbReference type="ARBA" id="ARBA00022692"/>
    </source>
</evidence>
<dbReference type="OrthoDB" id="6512918at2759"/>
<dbReference type="SUPFAM" id="SSF52540">
    <property type="entry name" value="P-loop containing nucleoside triphosphate hydrolases"/>
    <property type="match status" value="2"/>
</dbReference>
<feature type="transmembrane region" description="Helical" evidence="9">
    <location>
        <begin position="698"/>
        <end position="726"/>
    </location>
</feature>
<dbReference type="Gene3D" id="3.40.50.300">
    <property type="entry name" value="P-loop containing nucleotide triphosphate hydrolases"/>
    <property type="match status" value="2"/>
</dbReference>
<evidence type="ECO:0000256" key="5">
    <source>
        <dbReference type="ARBA" id="ARBA00022741"/>
    </source>
</evidence>
<dbReference type="InterPro" id="IPR013525">
    <property type="entry name" value="ABC2_TM"/>
</dbReference>
<dbReference type="InterPro" id="IPR003593">
    <property type="entry name" value="AAA+_ATPase"/>
</dbReference>
<evidence type="ECO:0000256" key="9">
    <source>
        <dbReference type="SAM" id="Phobius"/>
    </source>
</evidence>
<keyword evidence="4" id="KW-0677">Repeat</keyword>
<dbReference type="PANTHER" id="PTHR19229">
    <property type="entry name" value="ATP-BINDING CASSETTE TRANSPORTER SUBFAMILY A ABCA"/>
    <property type="match status" value="1"/>
</dbReference>
<dbReference type="CDD" id="cd03263">
    <property type="entry name" value="ABC_subfamily_A"/>
    <property type="match status" value="2"/>
</dbReference>
<feature type="transmembrane region" description="Helical" evidence="9">
    <location>
        <begin position="1671"/>
        <end position="1693"/>
    </location>
</feature>
<dbReference type="Pfam" id="PF00005">
    <property type="entry name" value="ABC_tran"/>
    <property type="match status" value="2"/>
</dbReference>
<dbReference type="EMBL" id="LRGB01000930">
    <property type="protein sequence ID" value="KZS14890.1"/>
    <property type="molecule type" value="Genomic_DNA"/>
</dbReference>
<keyword evidence="6" id="KW-0067">ATP-binding</keyword>
<dbReference type="Proteomes" id="UP000076858">
    <property type="component" value="Unassembled WGS sequence"/>
</dbReference>
<dbReference type="InterPro" id="IPR003439">
    <property type="entry name" value="ABC_transporter-like_ATP-bd"/>
</dbReference>
<feature type="transmembrane region" description="Helical" evidence="9">
    <location>
        <begin position="88"/>
        <end position="105"/>
    </location>
</feature>
<dbReference type="GO" id="GO:0005524">
    <property type="term" value="F:ATP binding"/>
    <property type="evidence" value="ECO:0007669"/>
    <property type="project" value="UniProtKB-KW"/>
</dbReference>
<evidence type="ECO:0000256" key="2">
    <source>
        <dbReference type="ARBA" id="ARBA00022448"/>
    </source>
</evidence>
<evidence type="ECO:0000313" key="11">
    <source>
        <dbReference type="EMBL" id="KZS14890.1"/>
    </source>
</evidence>
<dbReference type="STRING" id="35525.A0A164Y4Y8"/>
<dbReference type="GO" id="GO:0016020">
    <property type="term" value="C:membrane"/>
    <property type="evidence" value="ECO:0007669"/>
    <property type="project" value="UniProtKB-SubCell"/>
</dbReference>
<feature type="transmembrane region" description="Helical" evidence="9">
    <location>
        <begin position="882"/>
        <end position="908"/>
    </location>
</feature>
<feature type="transmembrane region" description="Helical" evidence="9">
    <location>
        <begin position="1714"/>
        <end position="1739"/>
    </location>
</feature>
<keyword evidence="8 9" id="KW-0472">Membrane</keyword>
<evidence type="ECO:0000256" key="8">
    <source>
        <dbReference type="ARBA" id="ARBA00023136"/>
    </source>
</evidence>
<dbReference type="InterPro" id="IPR026082">
    <property type="entry name" value="ABCA"/>
</dbReference>
<feature type="transmembrane region" description="Helical" evidence="9">
    <location>
        <begin position="842"/>
        <end position="861"/>
    </location>
</feature>
<evidence type="ECO:0000259" key="10">
    <source>
        <dbReference type="PROSITE" id="PS50893"/>
    </source>
</evidence>
<dbReference type="GO" id="GO:0005319">
    <property type="term" value="F:lipid transporter activity"/>
    <property type="evidence" value="ECO:0007669"/>
    <property type="project" value="TreeGrafter"/>
</dbReference>
<dbReference type="InterPro" id="IPR027417">
    <property type="entry name" value="P-loop_NTPase"/>
</dbReference>
<reference evidence="11 12" key="1">
    <citation type="submission" date="2016-03" db="EMBL/GenBank/DDBJ databases">
        <title>EvidentialGene: Evidence-directed Construction of Genes on Genomes.</title>
        <authorList>
            <person name="Gilbert D.G."/>
            <person name="Choi J.-H."/>
            <person name="Mockaitis K."/>
            <person name="Colbourne J."/>
            <person name="Pfrender M."/>
        </authorList>
    </citation>
    <scope>NUCLEOTIDE SEQUENCE [LARGE SCALE GENOMIC DNA]</scope>
    <source>
        <strain evidence="11 12">Xinb3</strain>
        <tissue evidence="11">Complete organism</tissue>
    </source>
</reference>
<organism evidence="11 12">
    <name type="scientific">Daphnia magna</name>
    <dbReference type="NCBI Taxonomy" id="35525"/>
    <lineage>
        <taxon>Eukaryota</taxon>
        <taxon>Metazoa</taxon>
        <taxon>Ecdysozoa</taxon>
        <taxon>Arthropoda</taxon>
        <taxon>Crustacea</taxon>
        <taxon>Branchiopoda</taxon>
        <taxon>Diplostraca</taxon>
        <taxon>Cladocera</taxon>
        <taxon>Anomopoda</taxon>
        <taxon>Daphniidae</taxon>
        <taxon>Daphnia</taxon>
    </lineage>
</organism>
<feature type="transmembrane region" description="Helical" evidence="9">
    <location>
        <begin position="809"/>
        <end position="830"/>
    </location>
</feature>
<accession>A0A164Y4Y8</accession>
<sequence>MAGEKPVGKGVQSSWPLSLFHHHVLVCHKTCNRQVASTGVFVPGTFSYFSFVSALHLVGQFNMKMFWMQLKQLMWKNLLIRSRSKLRVVTELVWPIILFVILALVRTKGLKDYKNECFLEERALPSAGSWQFLQSLICTFDNNCHNVPPSTDRFSEEFNFQTVRNLVRDLTDVSKRRITNEEVVKGSGVAIDVAAGVAFAFKLLSGGSSPKVNFPLKHVVNRDAFQRLVSLKNETSTSALYELMIRIPPPDVLKNYTENPQQVLCNTTLLKSWISAQDESTLQTFSQVLCHSSAAEILSVVNGTLIINQIQQIVEDNLEQPLHLEDWANLGRLLNTILLDIRDLNSLSTIFNEFNNTTLGKLSNQLWKSRDVETGNMTSTMAFFNSTANILCGKNTLIREKKSPDFPDGPQSNQFRQRLFQSQSTNITRSGLTVPCTQLFINLQQNPLTRLILQLFYPFIRGKIIYTPRTPAFDSVIQLVNETFQDLRIVQRFADRWLTEISPSIKRFLDQLDPEMIKNITGVITERFPVIANLTSSLTNTSDQIIRIRKTLVKLDLIANLIITYVECYEFDKFEGYDTEEEAVERGMDLIDIGGLWAVIVFKNQNVDLTTQNLPHNITYKLRMDSSKIDSTKRLRDFFETPIPRTNPTRDMKYFTSGYIFLQDKIEQAIIKLQSNRTQLPGMYMQQFPSPCYTYDTFFMAIAGLFPLFMILSFVYTCAMIVKSIVREKERRLKETMKTMGLGNAVHWMAWFIDSMSFMLISCVLLSMILVFGRVLENSNFLLVFIFVLSFSIATVCFSFLVSTFFSRANLAAACGGFFFFACFLPYNFLNLNGQDYSLSTLVLSSLLSDVSFGIGCWYFASHEQSGEGAQWSNIAVSPKDGDAYSLMGCILMMLFDAVLYLVLTWYIETVFPGQYGIPKPWYFIFQPSYWCSEKRRNSTVGTVQAHAERDTELVEEESRDLMVGVSIRHLGKTYSNGKVALSNLNLDFYEDQITSFLGHNGAGKTTTISILTGLFPPSVGTATINGLDIRYQMDDIRHQLGVCPQHNVLFDQLTVEEHLRFYANLKTGEQIESRKEIDKMIDDLGLSHKRHDISEHLSGGMKRKLSIGAAFIGNSKTVILDEPTAGVDPYSRRSIWDILLKYKEGRTIILTTHFMDEADLLGDRIAIISQGQLKCCGSSLFLKQKLGSGYYLTVVKKDGQSASVDNAQATENPVSQNSTETDVERIVNVVKRHIQNGSVVENVGSDIVFCLPEFDDAGLRQRDKFPHLFDELDLNMEQLRVDSYGVSDTTLEEIFLKVANDPSEENVTTPLETDQVTSGDLPVLKSLQKIGTRECVYEEVPQIEGNDTSDTFNLLSSEKLTGSVLICQQFIALYVKRFCNSKRNLKGFFCEIVLPALLIIINQLTTMSLSAISPEPSIELSPWLYGKSNVAFYANQNPNEVWPARYIKNMVNETGMGALCKNDNLTRLQCHSNITKLLNPLVNPDDYQDFQCPCSMGIASCPVNLTAAELPRYKSVSTDDFIDVTGKDISLWIVRTYNKFKKFRFSGFEFGLQNPFGNLNLTLFSQDIQDLLGALRFPLALQANASGEILNFENLAQLRGTFDKIKVWYDNKAWASSVSYLNAINNVILRSSLPSSKNATFYSITAINHPMNYSFKQLEDRFTRQVGISVLHAISVIFSMSFVPASFVIFLVEERKSKAKHLQFVSGVKPITFWFAAYTWDMINYLIPSILVILIFVGFDQQAYIGPKNIQGMILLLILYGFSAIPLMYPASLIFSVPSSAFVGLACGNLFIGVITTISSFVLQLFDDVQLKLIGSILNEVYLIFPHYCLGRGMIDMAQVHFTTQRLELLGFDYQRNIFEWDYLGRYFLSMIVQAILFFSFTVMLHYQVLPERVVRYFQTIQLPPLHLEDEDVARERGRVERNDDSTDELRLIRLTKVYGRSKEPATNSLSFGLKKGECFGLLGVNGAGKSTTFEMLTGDETVTSGNAFVGGHSILSDLREAQQSLGYCPQEDALLSLLTGTEHLKLFAMLRGVPRKHMNKVVTDSLKKLGLLPYKNRCAGTYSGGNKRKLSTAIAFIGNPAVVFLDEPSSGMDPKARRSLWSAIIDALKDSRSILLTSHSMEECQVLCTRLAIMVNGTLRCLGSAQHLKNRFGNGYMISARCEVEHISDVLQHVQLAIPEARLRERRSRQLIWHIQPNVLSISSLFNKMEAARVTTNMLDYSITQTTLDDVFVRFARLQRETNEESDDFEQGFEDLPMHSRNVAGLANQELYAVSVSSEM</sequence>
<dbReference type="GO" id="GO:0016887">
    <property type="term" value="F:ATP hydrolysis activity"/>
    <property type="evidence" value="ECO:0007669"/>
    <property type="project" value="InterPro"/>
</dbReference>
<comment type="caution">
    <text evidence="11">The sequence shown here is derived from an EMBL/GenBank/DDBJ whole genome shotgun (WGS) entry which is preliminary data.</text>
</comment>
<dbReference type="PANTHER" id="PTHR19229:SF185">
    <property type="entry name" value="ABC TRANSPORTER DOMAIN-CONTAINING PROTEIN"/>
    <property type="match status" value="1"/>
</dbReference>
<dbReference type="FunFam" id="3.40.50.300:FF:001699">
    <property type="entry name" value="ATP-binding cassette sub-family A member"/>
    <property type="match status" value="1"/>
</dbReference>
<feature type="transmembrane region" description="Helical" evidence="9">
    <location>
        <begin position="1782"/>
        <end position="1807"/>
    </location>
</feature>
<evidence type="ECO:0000256" key="6">
    <source>
        <dbReference type="ARBA" id="ARBA00022840"/>
    </source>
</evidence>
<evidence type="ECO:0000256" key="7">
    <source>
        <dbReference type="ARBA" id="ARBA00022989"/>
    </source>
</evidence>
<keyword evidence="2" id="KW-0813">Transport</keyword>
<feature type="domain" description="ABC transporter" evidence="10">
    <location>
        <begin position="1931"/>
        <end position="2163"/>
    </location>
</feature>
<dbReference type="Pfam" id="PF23321">
    <property type="entry name" value="R1_ABCA1"/>
    <property type="match status" value="1"/>
</dbReference>
<evidence type="ECO:0000313" key="12">
    <source>
        <dbReference type="Proteomes" id="UP000076858"/>
    </source>
</evidence>
<proteinExistence type="predicted"/>
<keyword evidence="5" id="KW-0547">Nucleotide-binding</keyword>
<dbReference type="PROSITE" id="PS50893">
    <property type="entry name" value="ABC_TRANSPORTER_2"/>
    <property type="match status" value="2"/>
</dbReference>
<comment type="subcellular location">
    <subcellularLocation>
        <location evidence="1">Membrane</location>
        <topology evidence="1">Multi-pass membrane protein</topology>
    </subcellularLocation>
</comment>
<keyword evidence="12" id="KW-1185">Reference proteome</keyword>
<evidence type="ECO:0000256" key="1">
    <source>
        <dbReference type="ARBA" id="ARBA00004141"/>
    </source>
</evidence>
<dbReference type="InterPro" id="IPR056264">
    <property type="entry name" value="R2_ABCA1-4-like"/>
</dbReference>
<feature type="transmembrane region" description="Helical" evidence="9">
    <location>
        <begin position="1751"/>
        <end position="1770"/>
    </location>
</feature>
<dbReference type="InterPro" id="IPR017871">
    <property type="entry name" value="ABC_transporter-like_CS"/>
</dbReference>
<feature type="domain" description="ABC transporter" evidence="10">
    <location>
        <begin position="966"/>
        <end position="1196"/>
    </location>
</feature>